<dbReference type="GO" id="GO:0005829">
    <property type="term" value="C:cytosol"/>
    <property type="evidence" value="ECO:0007669"/>
    <property type="project" value="TreeGrafter"/>
</dbReference>
<keyword evidence="20" id="KW-1185">Reference proteome</keyword>
<reference evidence="19 20" key="1">
    <citation type="journal article" date="2021" name="Microb. Ecol.">
        <title>Candidatus Mesenet longicola: Novel Endosymbionts of Brontispa longissima that Induce Cytoplasmic Incompatibility.</title>
        <authorList>
            <person name="Takano S."/>
            <person name="Gotoh Y."/>
            <person name="Hayashi T."/>
        </authorList>
    </citation>
    <scope>NUCLEOTIDE SEQUENCE [LARGE SCALE GENOMIC DNA]</scope>
    <source>
        <strain evidence="19">L5</strain>
    </source>
</reference>
<protein>
    <recommendedName>
        <fullName evidence="6 15">tRNA (guanine-N(1)-)-methyltransferase</fullName>
        <ecNumber evidence="5 15">2.1.1.228</ecNumber>
    </recommendedName>
    <alternativeName>
        <fullName evidence="12 15">M1G-methyltransferase</fullName>
    </alternativeName>
    <alternativeName>
        <fullName evidence="13 15">tRNA [GM37] methyltransferase</fullName>
    </alternativeName>
</protein>
<evidence type="ECO:0000256" key="17">
    <source>
        <dbReference type="RuleBase" id="RU003464"/>
    </source>
</evidence>
<dbReference type="AlphaFoldDB" id="A0A8J3MPA5"/>
<proteinExistence type="inferred from homology"/>
<comment type="caution">
    <text evidence="19">The sequence shown here is derived from an EMBL/GenBank/DDBJ whole genome shotgun (WGS) entry which is preliminary data.</text>
</comment>
<dbReference type="EC" id="2.1.1.228" evidence="5 15"/>
<comment type="catalytic activity">
    <reaction evidence="14 15 17">
        <text>guanosine(37) in tRNA + S-adenosyl-L-methionine = N(1)-methylguanosine(37) in tRNA + S-adenosyl-L-homocysteine + H(+)</text>
        <dbReference type="Rhea" id="RHEA:36899"/>
        <dbReference type="Rhea" id="RHEA-COMP:10145"/>
        <dbReference type="Rhea" id="RHEA-COMP:10147"/>
        <dbReference type="ChEBI" id="CHEBI:15378"/>
        <dbReference type="ChEBI" id="CHEBI:57856"/>
        <dbReference type="ChEBI" id="CHEBI:59789"/>
        <dbReference type="ChEBI" id="CHEBI:73542"/>
        <dbReference type="ChEBI" id="CHEBI:74269"/>
        <dbReference type="EC" id="2.1.1.228"/>
    </reaction>
</comment>
<evidence type="ECO:0000259" key="18">
    <source>
        <dbReference type="Pfam" id="PF01746"/>
    </source>
</evidence>
<dbReference type="GO" id="GO:0002939">
    <property type="term" value="P:tRNA N1-guanine methylation"/>
    <property type="evidence" value="ECO:0007669"/>
    <property type="project" value="TreeGrafter"/>
</dbReference>
<gene>
    <name evidence="15 19" type="primary">trmD</name>
    <name evidence="19" type="ORF">sL5_07130</name>
</gene>
<dbReference type="FunFam" id="3.40.1280.10:FF:000001">
    <property type="entry name" value="tRNA (guanine-N(1)-)-methyltransferase"/>
    <property type="match status" value="1"/>
</dbReference>
<evidence type="ECO:0000256" key="2">
    <source>
        <dbReference type="ARBA" id="ARBA00004496"/>
    </source>
</evidence>
<dbReference type="CDD" id="cd18080">
    <property type="entry name" value="TrmD-like"/>
    <property type="match status" value="1"/>
</dbReference>
<comment type="subcellular location">
    <subcellularLocation>
        <location evidence="2 15 17">Cytoplasm</location>
    </subcellularLocation>
</comment>
<evidence type="ECO:0000256" key="10">
    <source>
        <dbReference type="ARBA" id="ARBA00022691"/>
    </source>
</evidence>
<comment type="subunit">
    <text evidence="4 15 17">Homodimer.</text>
</comment>
<evidence type="ECO:0000256" key="9">
    <source>
        <dbReference type="ARBA" id="ARBA00022679"/>
    </source>
</evidence>
<evidence type="ECO:0000256" key="4">
    <source>
        <dbReference type="ARBA" id="ARBA00011738"/>
    </source>
</evidence>
<dbReference type="Proteomes" id="UP000637906">
    <property type="component" value="Unassembled WGS sequence"/>
</dbReference>
<keyword evidence="10 15" id="KW-0949">S-adenosyl-L-methionine</keyword>
<dbReference type="Gene3D" id="3.40.1280.10">
    <property type="match status" value="1"/>
</dbReference>
<dbReference type="GO" id="GO:0052906">
    <property type="term" value="F:tRNA (guanine(37)-N1)-methyltransferase activity"/>
    <property type="evidence" value="ECO:0007669"/>
    <property type="project" value="UniProtKB-UniRule"/>
</dbReference>
<dbReference type="Pfam" id="PF01746">
    <property type="entry name" value="tRNA_m1G_MT"/>
    <property type="match status" value="1"/>
</dbReference>
<evidence type="ECO:0000256" key="14">
    <source>
        <dbReference type="ARBA" id="ARBA00047783"/>
    </source>
</evidence>
<evidence type="ECO:0000256" key="5">
    <source>
        <dbReference type="ARBA" id="ARBA00012807"/>
    </source>
</evidence>
<evidence type="ECO:0000256" key="11">
    <source>
        <dbReference type="ARBA" id="ARBA00022694"/>
    </source>
</evidence>
<dbReference type="EMBL" id="BNGU01000029">
    <property type="protein sequence ID" value="GHM59720.1"/>
    <property type="molecule type" value="Genomic_DNA"/>
</dbReference>
<evidence type="ECO:0000256" key="12">
    <source>
        <dbReference type="ARBA" id="ARBA00029736"/>
    </source>
</evidence>
<dbReference type="Gene3D" id="1.10.1270.20">
    <property type="entry name" value="tRNA(m1g37)methyltransferase, domain 2"/>
    <property type="match status" value="1"/>
</dbReference>
<evidence type="ECO:0000313" key="19">
    <source>
        <dbReference type="EMBL" id="GHM59720.1"/>
    </source>
</evidence>
<dbReference type="SUPFAM" id="SSF75217">
    <property type="entry name" value="alpha/beta knot"/>
    <property type="match status" value="1"/>
</dbReference>
<dbReference type="NCBIfam" id="NF000648">
    <property type="entry name" value="PRK00026.1"/>
    <property type="match status" value="1"/>
</dbReference>
<evidence type="ECO:0000256" key="7">
    <source>
        <dbReference type="ARBA" id="ARBA00022490"/>
    </source>
</evidence>
<evidence type="ECO:0000256" key="1">
    <source>
        <dbReference type="ARBA" id="ARBA00002634"/>
    </source>
</evidence>
<evidence type="ECO:0000256" key="15">
    <source>
        <dbReference type="HAMAP-Rule" id="MF_00605"/>
    </source>
</evidence>
<dbReference type="PIRSF" id="PIRSF000386">
    <property type="entry name" value="tRNA_mtase"/>
    <property type="match status" value="1"/>
</dbReference>
<dbReference type="HAMAP" id="MF_00605">
    <property type="entry name" value="TrmD"/>
    <property type="match status" value="1"/>
</dbReference>
<dbReference type="PANTHER" id="PTHR46417">
    <property type="entry name" value="TRNA (GUANINE-N(1)-)-METHYLTRANSFERASE"/>
    <property type="match status" value="1"/>
</dbReference>
<comment type="function">
    <text evidence="1 15 17">Specifically methylates guanosine-37 in various tRNAs.</text>
</comment>
<dbReference type="InterPro" id="IPR002649">
    <property type="entry name" value="tRNA_m1G_MeTrfase_TrmD"/>
</dbReference>
<organism evidence="19 20">
    <name type="scientific">Candidatus Mesenet longicola</name>
    <dbReference type="NCBI Taxonomy" id="1892558"/>
    <lineage>
        <taxon>Bacteria</taxon>
        <taxon>Pseudomonadati</taxon>
        <taxon>Pseudomonadota</taxon>
        <taxon>Alphaproteobacteria</taxon>
        <taxon>Rickettsiales</taxon>
        <taxon>Anaplasmataceae</taxon>
        <taxon>Candidatus Mesenet</taxon>
    </lineage>
</organism>
<evidence type="ECO:0000313" key="20">
    <source>
        <dbReference type="Proteomes" id="UP000637906"/>
    </source>
</evidence>
<dbReference type="PANTHER" id="PTHR46417:SF1">
    <property type="entry name" value="TRNA (GUANINE-N(1)-)-METHYLTRANSFERASE"/>
    <property type="match status" value="1"/>
</dbReference>
<evidence type="ECO:0000256" key="8">
    <source>
        <dbReference type="ARBA" id="ARBA00022603"/>
    </source>
</evidence>
<evidence type="ECO:0000256" key="13">
    <source>
        <dbReference type="ARBA" id="ARBA00033392"/>
    </source>
</evidence>
<dbReference type="InterPro" id="IPR016009">
    <property type="entry name" value="tRNA_MeTrfase_TRMD/TRM10"/>
</dbReference>
<evidence type="ECO:0000256" key="3">
    <source>
        <dbReference type="ARBA" id="ARBA00007630"/>
    </source>
</evidence>
<dbReference type="NCBIfam" id="TIGR00088">
    <property type="entry name" value="trmD"/>
    <property type="match status" value="1"/>
</dbReference>
<keyword evidence="9 15" id="KW-0808">Transferase</keyword>
<feature type="binding site" evidence="15 16">
    <location>
        <begin position="135"/>
        <end position="140"/>
    </location>
    <ligand>
        <name>S-adenosyl-L-methionine</name>
        <dbReference type="ChEBI" id="CHEBI:59789"/>
    </ligand>
</feature>
<sequence>MKMITFNVLTLFPEMFPGPLDYSLVGQALRKGIWNLEVRNIRSFADDKHASVDDTPYGGGQGMIMRADVVGKAVDDVLSLNQDTKLIYVTPSGSKFSDDIARELSCLSNITILCGRYEGVDQRIVDAYPFYELSIGDYILSGGELAAMVLIDACVRLIPGVVKNSDSVANESFASNTLEYPQYTKPRQWRGYSVPEVLLSGNHEAINKWRRDKALFITKERRPDLLNNLNGGEND</sequence>
<keyword evidence="11 15" id="KW-0819">tRNA processing</keyword>
<feature type="domain" description="tRNA methyltransferase TRMD/TRM10-type" evidence="18">
    <location>
        <begin position="5"/>
        <end position="227"/>
    </location>
</feature>
<evidence type="ECO:0000256" key="6">
    <source>
        <dbReference type="ARBA" id="ARBA00014679"/>
    </source>
</evidence>
<accession>A0A8J3MPA5</accession>
<dbReference type="InterPro" id="IPR023148">
    <property type="entry name" value="tRNA_m1G_MeTrfase_C_sf"/>
</dbReference>
<dbReference type="InterPro" id="IPR029026">
    <property type="entry name" value="tRNA_m1G_MTases_N"/>
</dbReference>
<keyword evidence="8 15" id="KW-0489">Methyltransferase</keyword>
<feature type="binding site" evidence="15 16">
    <location>
        <position position="115"/>
    </location>
    <ligand>
        <name>S-adenosyl-L-methionine</name>
        <dbReference type="ChEBI" id="CHEBI:59789"/>
    </ligand>
</feature>
<dbReference type="InterPro" id="IPR029028">
    <property type="entry name" value="Alpha/beta_knot_MTases"/>
</dbReference>
<comment type="similarity">
    <text evidence="3 15 17">Belongs to the RNA methyltransferase TrmD family.</text>
</comment>
<keyword evidence="7 15" id="KW-0963">Cytoplasm</keyword>
<evidence type="ECO:0000256" key="16">
    <source>
        <dbReference type="PIRSR" id="PIRSR000386-1"/>
    </source>
</evidence>
<name>A0A8J3MPA5_9RICK</name>